<name>A0A4P7CUU6_9BURK</name>
<dbReference type="KEGG" id="ppai:E1956_11180"/>
<feature type="transmembrane region" description="Helical" evidence="2">
    <location>
        <begin position="16"/>
        <end position="34"/>
    </location>
</feature>
<feature type="region of interest" description="Disordered" evidence="1">
    <location>
        <begin position="334"/>
        <end position="353"/>
    </location>
</feature>
<evidence type="ECO:0000313" key="3">
    <source>
        <dbReference type="EMBL" id="QBQ97683.1"/>
    </source>
</evidence>
<protein>
    <submittedName>
        <fullName evidence="3">HlyD family efflux transporter periplasmic adaptor subunit</fullName>
    </submittedName>
</protein>
<accession>A0A4P7CUU6</accession>
<evidence type="ECO:0000256" key="1">
    <source>
        <dbReference type="SAM" id="MobiDB-lite"/>
    </source>
</evidence>
<evidence type="ECO:0000256" key="2">
    <source>
        <dbReference type="SAM" id="Phobius"/>
    </source>
</evidence>
<reference evidence="3 4" key="1">
    <citation type="submission" date="2019-03" db="EMBL/GenBank/DDBJ databases">
        <title>Paraburkholderia sp. 7MH5, isolated from subtropical forest soil.</title>
        <authorList>
            <person name="Gao Z.-H."/>
            <person name="Qiu L.-H."/>
        </authorList>
    </citation>
    <scope>NUCLEOTIDE SEQUENCE [LARGE SCALE GENOMIC DNA]</scope>
    <source>
        <strain evidence="3 4">7MH5</strain>
    </source>
</reference>
<keyword evidence="2" id="KW-0472">Membrane</keyword>
<dbReference type="OrthoDB" id="9775513at2"/>
<keyword evidence="2" id="KW-1133">Transmembrane helix</keyword>
<dbReference type="Proteomes" id="UP000295727">
    <property type="component" value="Chromosome 1"/>
</dbReference>
<dbReference type="PANTHER" id="PTHR30386">
    <property type="entry name" value="MEMBRANE FUSION SUBUNIT OF EMRAB-TOLC MULTIDRUG EFFLUX PUMP"/>
    <property type="match status" value="1"/>
</dbReference>
<organism evidence="3 4">
    <name type="scientific">Paraburkholderia pallida</name>
    <dbReference type="NCBI Taxonomy" id="2547399"/>
    <lineage>
        <taxon>Bacteria</taxon>
        <taxon>Pseudomonadati</taxon>
        <taxon>Pseudomonadota</taxon>
        <taxon>Betaproteobacteria</taxon>
        <taxon>Burkholderiales</taxon>
        <taxon>Burkholderiaceae</taxon>
        <taxon>Paraburkholderia</taxon>
    </lineage>
</organism>
<dbReference type="PRINTS" id="PR01490">
    <property type="entry name" value="RTXTOXIND"/>
</dbReference>
<dbReference type="AlphaFoldDB" id="A0A4P7CUU6"/>
<dbReference type="InterPro" id="IPR050739">
    <property type="entry name" value="MFP"/>
</dbReference>
<dbReference type="RefSeq" id="WP_134748854.1">
    <property type="nucleotide sequence ID" value="NZ_CP038148.1"/>
</dbReference>
<dbReference type="Gene3D" id="2.40.30.170">
    <property type="match status" value="1"/>
</dbReference>
<keyword evidence="2" id="KW-0812">Transmembrane</keyword>
<dbReference type="PANTHER" id="PTHR30386:SF28">
    <property type="entry name" value="EXPORTED PROTEIN"/>
    <property type="match status" value="1"/>
</dbReference>
<proteinExistence type="predicted"/>
<gene>
    <name evidence="3" type="ORF">E1956_11180</name>
</gene>
<sequence length="406" mass="44781">MEPIYLPEFRDIRWRWIAYAASTIVVLGVAFAFTHEVELKQDVRCEIVSPAEIKIQGASGLISSIYVRPPEQVSAGQPLFRVERDLSLAGDGVRRSVFDVQVRDEERRAADARYTQRHIDLTSQFATARSNEASRRAELAELDVQGAQNSLLVSEAQKKLARLESVSDYVAADRVEQARADLHQSRIARAEASSRRQQTVAALADLQNSQTSLTAQLNELEASHARDLQEADARFEQNRRDATISAPKAGTVTFSRLVQGSTLQPSDVAMVIVTDPAQPLRAELRIPSRRRGFVHEGQTVRLKFDAFPYARFGSYEARIDSISRTTVAAASAPTGPEAAAAAGNGGTPPDQGDEYVAWVTLPGHTFHYGSQRFDILPGMQATASVVVERRTIAEWVLEPLFKIVRG</sequence>
<dbReference type="EMBL" id="CP038148">
    <property type="protein sequence ID" value="QBQ97683.1"/>
    <property type="molecule type" value="Genomic_DNA"/>
</dbReference>
<keyword evidence="4" id="KW-1185">Reference proteome</keyword>
<evidence type="ECO:0000313" key="4">
    <source>
        <dbReference type="Proteomes" id="UP000295727"/>
    </source>
</evidence>